<evidence type="ECO:0000313" key="3">
    <source>
        <dbReference type="Proteomes" id="UP000807504"/>
    </source>
</evidence>
<dbReference type="AlphaFoldDB" id="A0A8T0F2U4"/>
<evidence type="ECO:0000256" key="1">
    <source>
        <dbReference type="SAM" id="SignalP"/>
    </source>
</evidence>
<feature type="chain" id="PRO_5035833203" evidence="1">
    <location>
        <begin position="28"/>
        <end position="108"/>
    </location>
</feature>
<gene>
    <name evidence="2" type="ORF">HNY73_011009</name>
</gene>
<keyword evidence="3" id="KW-1185">Reference proteome</keyword>
<sequence>MRVIKNKSKVTFILLHLLAFAIPDVTMELRIQTRSNTAILKRDQLVRGESVCVRHLLVAAGNLAERQASNDGAFLLVMGEAVWRMGKFLYLINDHGEREKIVTHINSG</sequence>
<dbReference type="EMBL" id="JABXBU010000030">
    <property type="protein sequence ID" value="KAF8785484.1"/>
    <property type="molecule type" value="Genomic_DNA"/>
</dbReference>
<name>A0A8T0F2U4_ARGBR</name>
<dbReference type="Proteomes" id="UP000807504">
    <property type="component" value="Unassembled WGS sequence"/>
</dbReference>
<reference evidence="2" key="2">
    <citation type="submission" date="2020-06" db="EMBL/GenBank/DDBJ databases">
        <authorList>
            <person name="Sheffer M."/>
        </authorList>
    </citation>
    <scope>NUCLEOTIDE SEQUENCE</scope>
</reference>
<comment type="caution">
    <text evidence="2">The sequence shown here is derived from an EMBL/GenBank/DDBJ whole genome shotgun (WGS) entry which is preliminary data.</text>
</comment>
<reference evidence="2" key="1">
    <citation type="journal article" date="2020" name="bioRxiv">
        <title>Chromosome-level reference genome of the European wasp spider Argiope bruennichi: a resource for studies on range expansion and evolutionary adaptation.</title>
        <authorList>
            <person name="Sheffer M.M."/>
            <person name="Hoppe A."/>
            <person name="Krehenwinkel H."/>
            <person name="Uhl G."/>
            <person name="Kuss A.W."/>
            <person name="Jensen L."/>
            <person name="Jensen C."/>
            <person name="Gillespie R.G."/>
            <person name="Hoff K.J."/>
            <person name="Prost S."/>
        </authorList>
    </citation>
    <scope>NUCLEOTIDE SEQUENCE</scope>
</reference>
<feature type="signal peptide" evidence="1">
    <location>
        <begin position="1"/>
        <end position="27"/>
    </location>
</feature>
<accession>A0A8T0F2U4</accession>
<protein>
    <submittedName>
        <fullName evidence="2">Uncharacterized protein</fullName>
    </submittedName>
</protein>
<keyword evidence="1" id="KW-0732">Signal</keyword>
<organism evidence="2 3">
    <name type="scientific">Argiope bruennichi</name>
    <name type="common">Wasp spider</name>
    <name type="synonym">Aranea bruennichi</name>
    <dbReference type="NCBI Taxonomy" id="94029"/>
    <lineage>
        <taxon>Eukaryota</taxon>
        <taxon>Metazoa</taxon>
        <taxon>Ecdysozoa</taxon>
        <taxon>Arthropoda</taxon>
        <taxon>Chelicerata</taxon>
        <taxon>Arachnida</taxon>
        <taxon>Araneae</taxon>
        <taxon>Araneomorphae</taxon>
        <taxon>Entelegynae</taxon>
        <taxon>Araneoidea</taxon>
        <taxon>Araneidae</taxon>
        <taxon>Argiope</taxon>
    </lineage>
</organism>
<proteinExistence type="predicted"/>
<evidence type="ECO:0000313" key="2">
    <source>
        <dbReference type="EMBL" id="KAF8785484.1"/>
    </source>
</evidence>